<evidence type="ECO:0000256" key="1">
    <source>
        <dbReference type="ARBA" id="ARBA00010552"/>
    </source>
</evidence>
<dbReference type="PANTHER" id="PTHR11803:SF39">
    <property type="entry name" value="2-IMINOBUTANOATE_2-IMINOPROPANOATE DEAMINASE"/>
    <property type="match status" value="1"/>
</dbReference>
<dbReference type="InterPro" id="IPR035959">
    <property type="entry name" value="RutC-like_sf"/>
</dbReference>
<dbReference type="PANTHER" id="PTHR11803">
    <property type="entry name" value="2-IMINOBUTANOATE/2-IMINOPROPANOATE DEAMINASE RIDA"/>
    <property type="match status" value="1"/>
</dbReference>
<dbReference type="EMBL" id="FQZU01000021">
    <property type="protein sequence ID" value="SHK26563.1"/>
    <property type="molecule type" value="Genomic_DNA"/>
</dbReference>
<dbReference type="InterPro" id="IPR006056">
    <property type="entry name" value="RidA"/>
</dbReference>
<protein>
    <submittedName>
        <fullName evidence="2">Endoribonuclease L-PSP</fullName>
    </submittedName>
</protein>
<organism evidence="2 3">
    <name type="scientific">Desulfatibacillum alkenivorans DSM 16219</name>
    <dbReference type="NCBI Taxonomy" id="1121393"/>
    <lineage>
        <taxon>Bacteria</taxon>
        <taxon>Pseudomonadati</taxon>
        <taxon>Thermodesulfobacteriota</taxon>
        <taxon>Desulfobacteria</taxon>
        <taxon>Desulfobacterales</taxon>
        <taxon>Desulfatibacillaceae</taxon>
        <taxon>Desulfatibacillum</taxon>
    </lineage>
</organism>
<keyword evidence="3" id="KW-1185">Reference proteome</keyword>
<dbReference type="STRING" id="1121393.SAMN02745216_03172"/>
<dbReference type="RefSeq" id="WP_073477242.1">
    <property type="nucleotide sequence ID" value="NZ_FQZU01000021.1"/>
</dbReference>
<dbReference type="PROSITE" id="PS01094">
    <property type="entry name" value="UPF0076"/>
    <property type="match status" value="1"/>
</dbReference>
<dbReference type="FunFam" id="3.30.1330.40:FF:000001">
    <property type="entry name" value="L-PSP family endoribonuclease"/>
    <property type="match status" value="1"/>
</dbReference>
<evidence type="ECO:0000313" key="2">
    <source>
        <dbReference type="EMBL" id="SHK26563.1"/>
    </source>
</evidence>
<dbReference type="CDD" id="cd00448">
    <property type="entry name" value="YjgF_YER057c_UK114_family"/>
    <property type="match status" value="1"/>
</dbReference>
<dbReference type="GO" id="GO:0019239">
    <property type="term" value="F:deaminase activity"/>
    <property type="evidence" value="ECO:0007669"/>
    <property type="project" value="TreeGrafter"/>
</dbReference>
<dbReference type="AlphaFoldDB" id="A0A1M6R2B0"/>
<dbReference type="Proteomes" id="UP000183994">
    <property type="component" value="Unassembled WGS sequence"/>
</dbReference>
<dbReference type="Gene3D" id="3.30.1330.40">
    <property type="entry name" value="RutC-like"/>
    <property type="match status" value="1"/>
</dbReference>
<dbReference type="NCBIfam" id="TIGR00004">
    <property type="entry name" value="Rid family detoxifying hydrolase"/>
    <property type="match status" value="1"/>
</dbReference>
<evidence type="ECO:0000313" key="3">
    <source>
        <dbReference type="Proteomes" id="UP000183994"/>
    </source>
</evidence>
<proteinExistence type="inferred from homology"/>
<dbReference type="InterPro" id="IPR006175">
    <property type="entry name" value="YjgF/YER057c/UK114"/>
</dbReference>
<sequence length="125" mass="13004">MKEQISTDKAPAAIGPYSQAIKCNGLVFVSGQLAIDPESGEVTGDVKEQTKTVLINLSAILEAAGTGLSNVLKTTVYLDDIGDFAAMNEVYATFFSDAPPARAAFEVARLPKNALVEIEAVAAAG</sequence>
<accession>A0A1M6R2B0</accession>
<gene>
    <name evidence="2" type="ORF">SAMN02745216_03172</name>
</gene>
<dbReference type="GO" id="GO:0005829">
    <property type="term" value="C:cytosol"/>
    <property type="evidence" value="ECO:0007669"/>
    <property type="project" value="TreeGrafter"/>
</dbReference>
<reference evidence="3" key="1">
    <citation type="submission" date="2016-11" db="EMBL/GenBank/DDBJ databases">
        <authorList>
            <person name="Varghese N."/>
            <person name="Submissions S."/>
        </authorList>
    </citation>
    <scope>NUCLEOTIDE SEQUENCE [LARGE SCALE GENOMIC DNA]</scope>
    <source>
        <strain evidence="3">DSM 16219</strain>
    </source>
</reference>
<dbReference type="SUPFAM" id="SSF55298">
    <property type="entry name" value="YjgF-like"/>
    <property type="match status" value="1"/>
</dbReference>
<dbReference type="Pfam" id="PF01042">
    <property type="entry name" value="Ribonuc_L-PSP"/>
    <property type="match status" value="1"/>
</dbReference>
<dbReference type="OrthoDB" id="9808943at2"/>
<name>A0A1M6R2B0_9BACT</name>
<comment type="similarity">
    <text evidence="1">Belongs to the RutC family.</text>
</comment>
<dbReference type="InterPro" id="IPR019897">
    <property type="entry name" value="RidA_CS"/>
</dbReference>